<reference evidence="3" key="1">
    <citation type="journal article" date="2021" name="PeerJ">
        <title>Extensive microbial diversity within the chicken gut microbiome revealed by metagenomics and culture.</title>
        <authorList>
            <person name="Gilroy R."/>
            <person name="Ravi A."/>
            <person name="Getino M."/>
            <person name="Pursley I."/>
            <person name="Horton D.L."/>
            <person name="Alikhan N.F."/>
            <person name="Baker D."/>
            <person name="Gharbi K."/>
            <person name="Hall N."/>
            <person name="Watson M."/>
            <person name="Adriaenssens E.M."/>
            <person name="Foster-Nyarko E."/>
            <person name="Jarju S."/>
            <person name="Secka A."/>
            <person name="Antonio M."/>
            <person name="Oren A."/>
            <person name="Chaudhuri R.R."/>
            <person name="La Ragione R."/>
            <person name="Hildebrand F."/>
            <person name="Pallen M.J."/>
        </authorList>
    </citation>
    <scope>NUCLEOTIDE SEQUENCE</scope>
    <source>
        <strain evidence="3">ChiBcec8-13705</strain>
    </source>
</reference>
<reference evidence="3" key="2">
    <citation type="submission" date="2021-04" db="EMBL/GenBank/DDBJ databases">
        <authorList>
            <person name="Gilroy R."/>
        </authorList>
    </citation>
    <scope>NUCLEOTIDE SEQUENCE</scope>
    <source>
        <strain evidence="3">ChiBcec8-13705</strain>
    </source>
</reference>
<dbReference type="EMBL" id="DWYG01000178">
    <property type="protein sequence ID" value="HJB42922.1"/>
    <property type="molecule type" value="Genomic_DNA"/>
</dbReference>
<name>A0A9D2M7X7_9FIRM</name>
<accession>A0A9D2M7X7</accession>
<keyword evidence="1" id="KW-0159">Chromosome partition</keyword>
<dbReference type="PANTHER" id="PTHR33969">
    <property type="entry name" value="SEGREGATION AND CONDENSATION PROTEIN A"/>
    <property type="match status" value="1"/>
</dbReference>
<dbReference type="PANTHER" id="PTHR33969:SF2">
    <property type="entry name" value="SEGREGATION AND CONDENSATION PROTEIN A"/>
    <property type="match status" value="1"/>
</dbReference>
<proteinExistence type="predicted"/>
<evidence type="ECO:0000256" key="2">
    <source>
        <dbReference type="ARBA" id="ARBA00044777"/>
    </source>
</evidence>
<evidence type="ECO:0000256" key="1">
    <source>
        <dbReference type="ARBA" id="ARBA00022829"/>
    </source>
</evidence>
<sequence>MEVLTFHLEDFDGPLDLLLHLVGKNKMNLYDINIMELIDQYTAAIASTQDRMEVSSEFIDMAAHLVQMKSALLLPRSQEAERMKAELTGRLIEYSACKRVAAALGSRARDMYTAVRKPMTLKSPAEYTRPQDPDRLVQAWYNLMGRSLRRRKPSQERFEPLVAAPFVSVGSRVAHLLRGLLRGTLHRMSQLFNPQESRSTNVATFLALLELIRAGRVRLDESGVMTIDRRRRSRQQNGGGMPDE</sequence>
<dbReference type="InterPro" id="IPR003768">
    <property type="entry name" value="ScpA"/>
</dbReference>
<dbReference type="GO" id="GO:0007059">
    <property type="term" value="P:chromosome segregation"/>
    <property type="evidence" value="ECO:0007669"/>
    <property type="project" value="UniProtKB-KW"/>
</dbReference>
<comment type="caution">
    <text evidence="3">The sequence shown here is derived from an EMBL/GenBank/DDBJ whole genome shotgun (WGS) entry which is preliminary data.</text>
</comment>
<protein>
    <recommendedName>
        <fullName evidence="2">Segregation and condensation protein A</fullName>
    </recommendedName>
</protein>
<dbReference type="Proteomes" id="UP000886803">
    <property type="component" value="Unassembled WGS sequence"/>
</dbReference>
<evidence type="ECO:0000313" key="3">
    <source>
        <dbReference type="EMBL" id="HJB42922.1"/>
    </source>
</evidence>
<dbReference type="Gene3D" id="6.10.250.2410">
    <property type="match status" value="1"/>
</dbReference>
<dbReference type="Pfam" id="PF02616">
    <property type="entry name" value="SMC_ScpA"/>
    <property type="match status" value="1"/>
</dbReference>
<evidence type="ECO:0000313" key="4">
    <source>
        <dbReference type="Proteomes" id="UP000886803"/>
    </source>
</evidence>
<organism evidence="3 4">
    <name type="scientific">Candidatus Gemmiger avicola</name>
    <dbReference type="NCBI Taxonomy" id="2838605"/>
    <lineage>
        <taxon>Bacteria</taxon>
        <taxon>Bacillati</taxon>
        <taxon>Bacillota</taxon>
        <taxon>Clostridia</taxon>
        <taxon>Eubacteriales</taxon>
        <taxon>Gemmiger</taxon>
    </lineage>
</organism>
<dbReference type="AlphaFoldDB" id="A0A9D2M7X7"/>
<gene>
    <name evidence="3" type="ORF">H9945_10540</name>
</gene>